<dbReference type="InterPro" id="IPR016181">
    <property type="entry name" value="Acyl_CoA_acyltransferase"/>
</dbReference>
<dbReference type="EMBL" id="QUBR01000001">
    <property type="protein sequence ID" value="REK72696.1"/>
    <property type="molecule type" value="Genomic_DNA"/>
</dbReference>
<evidence type="ECO:0000259" key="1">
    <source>
        <dbReference type="PROSITE" id="PS51186"/>
    </source>
</evidence>
<sequence>MTTWPLTTERLALRPFEPDDFDAIWSYRRLPDVNQWLGGSLDPDETLKRFAEPGDGLTQLTILHEGGVVGDLMLRVQDAWAQRDVVEQAKATVGVLGWTMHPDVGGRGLATEAVRELLRLAFDDLGLRRVIAECFAANGPSWRLMERVGMRREAHHVRDSLHRTRGWQDEYVYALLAEEWRDRQASPNVDASITKR</sequence>
<protein>
    <submittedName>
        <fullName evidence="2">N-acetyltransferase</fullName>
    </submittedName>
</protein>
<dbReference type="InterPro" id="IPR051531">
    <property type="entry name" value="N-acetyltransferase"/>
</dbReference>
<keyword evidence="2" id="KW-0808">Transferase</keyword>
<gene>
    <name evidence="2" type="ORF">DX116_03575</name>
</gene>
<dbReference type="SUPFAM" id="SSF55729">
    <property type="entry name" value="Acyl-CoA N-acyltransferases (Nat)"/>
    <property type="match status" value="1"/>
</dbReference>
<dbReference type="Gene3D" id="3.40.630.30">
    <property type="match status" value="1"/>
</dbReference>
<organism evidence="2 3">
    <name type="scientific">Aeromicrobium endophyticum</name>
    <dbReference type="NCBI Taxonomy" id="2292704"/>
    <lineage>
        <taxon>Bacteria</taxon>
        <taxon>Bacillati</taxon>
        <taxon>Actinomycetota</taxon>
        <taxon>Actinomycetes</taxon>
        <taxon>Propionibacteriales</taxon>
        <taxon>Nocardioidaceae</taxon>
        <taxon>Aeromicrobium</taxon>
    </lineage>
</organism>
<dbReference type="PROSITE" id="PS51186">
    <property type="entry name" value="GNAT"/>
    <property type="match status" value="1"/>
</dbReference>
<dbReference type="Proteomes" id="UP000265581">
    <property type="component" value="Unassembled WGS sequence"/>
</dbReference>
<dbReference type="InterPro" id="IPR000182">
    <property type="entry name" value="GNAT_dom"/>
</dbReference>
<keyword evidence="3" id="KW-1185">Reference proteome</keyword>
<dbReference type="PANTHER" id="PTHR43792:SF1">
    <property type="entry name" value="N-ACETYLTRANSFERASE DOMAIN-CONTAINING PROTEIN"/>
    <property type="match status" value="1"/>
</dbReference>
<dbReference type="PANTHER" id="PTHR43792">
    <property type="entry name" value="GNAT FAMILY, PUTATIVE (AFU_ORTHOLOGUE AFUA_3G00765)-RELATED-RELATED"/>
    <property type="match status" value="1"/>
</dbReference>
<evidence type="ECO:0000313" key="2">
    <source>
        <dbReference type="EMBL" id="REK72696.1"/>
    </source>
</evidence>
<comment type="caution">
    <text evidence="2">The sequence shown here is derived from an EMBL/GenBank/DDBJ whole genome shotgun (WGS) entry which is preliminary data.</text>
</comment>
<feature type="domain" description="N-acetyltransferase" evidence="1">
    <location>
        <begin position="11"/>
        <end position="178"/>
    </location>
</feature>
<dbReference type="RefSeq" id="WP_119702809.1">
    <property type="nucleotide sequence ID" value="NZ_JBHSOI010000001.1"/>
</dbReference>
<dbReference type="GO" id="GO:0016747">
    <property type="term" value="F:acyltransferase activity, transferring groups other than amino-acyl groups"/>
    <property type="evidence" value="ECO:0007669"/>
    <property type="project" value="InterPro"/>
</dbReference>
<dbReference type="Pfam" id="PF13302">
    <property type="entry name" value="Acetyltransf_3"/>
    <property type="match status" value="1"/>
</dbReference>
<reference evidence="2 3" key="1">
    <citation type="submission" date="2018-08" db="EMBL/GenBank/DDBJ databases">
        <title>Aeromicrobium sp. M2KJ-4, whole genome shotgun sequence.</title>
        <authorList>
            <person name="Tuo L."/>
        </authorList>
    </citation>
    <scope>NUCLEOTIDE SEQUENCE [LARGE SCALE GENOMIC DNA]</scope>
    <source>
        <strain evidence="2 3">M2KJ-4</strain>
    </source>
</reference>
<evidence type="ECO:0000313" key="3">
    <source>
        <dbReference type="Proteomes" id="UP000265581"/>
    </source>
</evidence>
<dbReference type="OrthoDB" id="9132139at2"/>
<accession>A0A371PAX6</accession>
<dbReference type="AlphaFoldDB" id="A0A371PAX6"/>
<proteinExistence type="predicted"/>
<name>A0A371PAX6_9ACTN</name>